<organism evidence="2 3">
    <name type="scientific">Candidatus Methylomirabilis limnetica</name>
    <dbReference type="NCBI Taxonomy" id="2033718"/>
    <lineage>
        <taxon>Bacteria</taxon>
        <taxon>Candidatus Methylomirabilota</taxon>
        <taxon>Candidatus Methylomirabilia</taxon>
        <taxon>Candidatus Methylomirabilales</taxon>
        <taxon>Candidatus Methylomirabilaceae</taxon>
        <taxon>Candidatus Methylomirabilis</taxon>
    </lineage>
</organism>
<dbReference type="Proteomes" id="UP000241436">
    <property type="component" value="Unassembled WGS sequence"/>
</dbReference>
<feature type="transmembrane region" description="Helical" evidence="1">
    <location>
        <begin position="12"/>
        <end position="32"/>
    </location>
</feature>
<dbReference type="AlphaFoldDB" id="A0A2T4TZE9"/>
<feature type="transmembrane region" description="Helical" evidence="1">
    <location>
        <begin position="67"/>
        <end position="89"/>
    </location>
</feature>
<evidence type="ECO:0000313" key="2">
    <source>
        <dbReference type="EMBL" id="PTL36481.1"/>
    </source>
</evidence>
<accession>A0A2T4TZE9</accession>
<sequence>MQRLHEGSLIRLRLKTFAAVTFGLYLLLNAFLTHCLVQPHNGHLQGQANSPLASICMWVHKTVSPHAPSAILILPVVVASLFILTPLLPRSSQFQIIKRTGRSPPQLCLA</sequence>
<evidence type="ECO:0000313" key="3">
    <source>
        <dbReference type="Proteomes" id="UP000241436"/>
    </source>
</evidence>
<gene>
    <name evidence="2" type="ORF">CLG94_03730</name>
</gene>
<protein>
    <submittedName>
        <fullName evidence="2">Uncharacterized protein</fullName>
    </submittedName>
</protein>
<name>A0A2T4TZE9_9BACT</name>
<dbReference type="EMBL" id="NVQC01000015">
    <property type="protein sequence ID" value="PTL36481.1"/>
    <property type="molecule type" value="Genomic_DNA"/>
</dbReference>
<keyword evidence="1" id="KW-0472">Membrane</keyword>
<keyword evidence="3" id="KW-1185">Reference proteome</keyword>
<reference evidence="2 3" key="1">
    <citation type="submission" date="2017-09" db="EMBL/GenBank/DDBJ databases">
        <title>Bloom of a denitrifying methanotroph, Candidatus Methylomirabilis limnetica, in a deep stratified lake.</title>
        <authorList>
            <person name="Graf J.S."/>
            <person name="Marchant H.K."/>
            <person name="Tienken D."/>
            <person name="Hach P.F."/>
            <person name="Brand A."/>
            <person name="Schubert C.J."/>
            <person name="Kuypers M.M."/>
            <person name="Milucka J."/>
        </authorList>
    </citation>
    <scope>NUCLEOTIDE SEQUENCE [LARGE SCALE GENOMIC DNA]</scope>
    <source>
        <strain evidence="2 3">Zug</strain>
    </source>
</reference>
<proteinExistence type="predicted"/>
<evidence type="ECO:0000256" key="1">
    <source>
        <dbReference type="SAM" id="Phobius"/>
    </source>
</evidence>
<keyword evidence="1" id="KW-1133">Transmembrane helix</keyword>
<comment type="caution">
    <text evidence="2">The sequence shown here is derived from an EMBL/GenBank/DDBJ whole genome shotgun (WGS) entry which is preliminary data.</text>
</comment>
<reference evidence="3" key="2">
    <citation type="journal article" date="2018" name="Environ. Microbiol.">
        <title>Bloom of a denitrifying methanotroph, 'Candidatus Methylomirabilis limnetica', in a deep stratified lake.</title>
        <authorList>
            <person name="Graf J.S."/>
            <person name="Mayr M.J."/>
            <person name="Marchant H.K."/>
            <person name="Tienken D."/>
            <person name="Hach P.F."/>
            <person name="Brand A."/>
            <person name="Schubert C.J."/>
            <person name="Kuypers M.M."/>
            <person name="Milucka J."/>
        </authorList>
    </citation>
    <scope>NUCLEOTIDE SEQUENCE [LARGE SCALE GENOMIC DNA]</scope>
    <source>
        <strain evidence="3">Zug</strain>
    </source>
</reference>
<keyword evidence="1" id="KW-0812">Transmembrane</keyword>